<name>A0A4Q7B1P4_9GAMM</name>
<feature type="region of interest" description="Disordered" evidence="1">
    <location>
        <begin position="24"/>
        <end position="43"/>
    </location>
</feature>
<feature type="compositionally biased region" description="Basic and acidic residues" evidence="1">
    <location>
        <begin position="25"/>
        <end position="43"/>
    </location>
</feature>
<organism evidence="2 3">
    <name type="scientific">Acinetobacter bouvetii</name>
    <dbReference type="NCBI Taxonomy" id="202951"/>
    <lineage>
        <taxon>Bacteria</taxon>
        <taxon>Pseudomonadati</taxon>
        <taxon>Pseudomonadota</taxon>
        <taxon>Gammaproteobacteria</taxon>
        <taxon>Moraxellales</taxon>
        <taxon>Moraxellaceae</taxon>
        <taxon>Acinetobacter</taxon>
    </lineage>
</organism>
<reference evidence="2 3" key="1">
    <citation type="submission" date="2019-02" db="EMBL/GenBank/DDBJ databases">
        <title>The Batch Genome Submission of Acinetobacter spp. strains.</title>
        <authorList>
            <person name="Qin J."/>
            <person name="Hu Y."/>
            <person name="Ye H."/>
            <person name="Wei L."/>
            <person name="Feng Y."/>
            <person name="Zong Z."/>
        </authorList>
    </citation>
    <scope>NUCLEOTIDE SEQUENCE [LARGE SCALE GENOMIC DNA]</scope>
    <source>
        <strain evidence="2 3">WCHABo060081</strain>
    </source>
</reference>
<sequence>MAHRQALENRLSYIHRQMEQGTDYPAKEDCADGNHHGYDAGKESHPKRIIRLVKAQPHQPEFCRMQNSGLVYLQAAFFALHLAPGILE</sequence>
<dbReference type="RefSeq" id="WP_130143744.1">
    <property type="nucleotide sequence ID" value="NZ_SGSU01000001.1"/>
</dbReference>
<gene>
    <name evidence="2" type="ORF">EXE25_00835</name>
</gene>
<dbReference type="Proteomes" id="UP000293483">
    <property type="component" value="Unassembled WGS sequence"/>
</dbReference>
<dbReference type="AlphaFoldDB" id="A0A4Q7B1P4"/>
<protein>
    <submittedName>
        <fullName evidence="2">Uncharacterized protein</fullName>
    </submittedName>
</protein>
<accession>A0A4Q7B1P4</accession>
<comment type="caution">
    <text evidence="2">The sequence shown here is derived from an EMBL/GenBank/DDBJ whole genome shotgun (WGS) entry which is preliminary data.</text>
</comment>
<evidence type="ECO:0000256" key="1">
    <source>
        <dbReference type="SAM" id="MobiDB-lite"/>
    </source>
</evidence>
<evidence type="ECO:0000313" key="2">
    <source>
        <dbReference type="EMBL" id="RZG69865.1"/>
    </source>
</evidence>
<evidence type="ECO:0000313" key="3">
    <source>
        <dbReference type="Proteomes" id="UP000293483"/>
    </source>
</evidence>
<dbReference type="EMBL" id="SGSU01000001">
    <property type="protein sequence ID" value="RZG69865.1"/>
    <property type="molecule type" value="Genomic_DNA"/>
</dbReference>
<proteinExistence type="predicted"/>
<dbReference type="STRING" id="202951.GCA_001485025_01006"/>